<dbReference type="Proteomes" id="UP000824120">
    <property type="component" value="Chromosome 8"/>
</dbReference>
<protein>
    <submittedName>
        <fullName evidence="1">Uncharacterized protein</fullName>
    </submittedName>
</protein>
<evidence type="ECO:0000313" key="1">
    <source>
        <dbReference type="EMBL" id="KAG5590368.1"/>
    </source>
</evidence>
<keyword evidence="2" id="KW-1185">Reference proteome</keyword>
<organism evidence="1 2">
    <name type="scientific">Solanum commersonii</name>
    <name type="common">Commerson's wild potato</name>
    <name type="synonym">Commerson's nightshade</name>
    <dbReference type="NCBI Taxonomy" id="4109"/>
    <lineage>
        <taxon>Eukaryota</taxon>
        <taxon>Viridiplantae</taxon>
        <taxon>Streptophyta</taxon>
        <taxon>Embryophyta</taxon>
        <taxon>Tracheophyta</taxon>
        <taxon>Spermatophyta</taxon>
        <taxon>Magnoliopsida</taxon>
        <taxon>eudicotyledons</taxon>
        <taxon>Gunneridae</taxon>
        <taxon>Pentapetalae</taxon>
        <taxon>asterids</taxon>
        <taxon>lamiids</taxon>
        <taxon>Solanales</taxon>
        <taxon>Solanaceae</taxon>
        <taxon>Solanoideae</taxon>
        <taxon>Solaneae</taxon>
        <taxon>Solanum</taxon>
    </lineage>
</organism>
<dbReference type="EMBL" id="JACXVP010000008">
    <property type="protein sequence ID" value="KAG5590368.1"/>
    <property type="molecule type" value="Genomic_DNA"/>
</dbReference>
<name>A0A9J5XT82_SOLCO</name>
<gene>
    <name evidence="1" type="ORF">H5410_040882</name>
</gene>
<evidence type="ECO:0000313" key="2">
    <source>
        <dbReference type="Proteomes" id="UP000824120"/>
    </source>
</evidence>
<comment type="caution">
    <text evidence="1">The sequence shown here is derived from an EMBL/GenBank/DDBJ whole genome shotgun (WGS) entry which is preliminary data.</text>
</comment>
<reference evidence="1 2" key="1">
    <citation type="submission" date="2020-09" db="EMBL/GenBank/DDBJ databases">
        <title>De no assembly of potato wild relative species, Solanum commersonii.</title>
        <authorList>
            <person name="Cho K."/>
        </authorList>
    </citation>
    <scope>NUCLEOTIDE SEQUENCE [LARGE SCALE GENOMIC DNA]</scope>
    <source>
        <strain evidence="1">LZ3.2</strain>
        <tissue evidence="1">Leaf</tissue>
    </source>
</reference>
<sequence>DQITIQRLTKWTWRSPCFLFFTFSTRLIRSFLQISCYTRLNHDCKQKTQLTYAPINCVLTGSSCDSPLPKILKFTILASNESSSSTKVLKCPHIKNDSIFTHYSQQFRDPESYPTLTLTKMKTCMTSPIGLPLFSNKHLFQLTQDQKGLFKVCNGADCK</sequence>
<accession>A0A9J5XT82</accession>
<proteinExistence type="predicted"/>
<feature type="non-terminal residue" evidence="1">
    <location>
        <position position="1"/>
    </location>
</feature>
<feature type="non-terminal residue" evidence="1">
    <location>
        <position position="159"/>
    </location>
</feature>
<dbReference type="AlphaFoldDB" id="A0A9J5XT82"/>